<comment type="similarity">
    <text evidence="6">Belongs to the methyltransferase superfamily. RNA methyltransferase RsmG family.</text>
</comment>
<protein>
    <recommendedName>
        <fullName evidence="6">Ribosomal RNA small subunit methyltransferase G</fullName>
        <ecNumber evidence="6">2.1.1.-</ecNumber>
    </recommendedName>
    <alternativeName>
        <fullName evidence="6">16S rRNA 7-methylguanosine methyltransferase</fullName>
        <shortName evidence="6">16S rRNA m7G methyltransferase</shortName>
    </alternativeName>
</protein>
<dbReference type="EC" id="2.1.1.-" evidence="6"/>
<dbReference type="GO" id="GO:0005829">
    <property type="term" value="C:cytosol"/>
    <property type="evidence" value="ECO:0007669"/>
    <property type="project" value="TreeGrafter"/>
</dbReference>
<feature type="binding site" evidence="6">
    <location>
        <position position="73"/>
    </location>
    <ligand>
        <name>S-adenosyl-L-methionine</name>
        <dbReference type="ChEBI" id="CHEBI:59789"/>
    </ligand>
</feature>
<gene>
    <name evidence="6" type="primary">rsmG</name>
    <name evidence="8" type="ORF">BST26_07675</name>
</gene>
<feature type="region of interest" description="Disordered" evidence="7">
    <location>
        <begin position="209"/>
        <end position="280"/>
    </location>
</feature>
<name>A0A1X0DHK8_9MYCO</name>
<evidence type="ECO:0000313" key="9">
    <source>
        <dbReference type="Proteomes" id="UP000192801"/>
    </source>
</evidence>
<dbReference type="OrthoDB" id="9808773at2"/>
<feature type="binding site" evidence="6">
    <location>
        <position position="78"/>
    </location>
    <ligand>
        <name>S-adenosyl-L-methionine</name>
        <dbReference type="ChEBI" id="CHEBI:59789"/>
    </ligand>
</feature>
<evidence type="ECO:0000256" key="7">
    <source>
        <dbReference type="SAM" id="MobiDB-lite"/>
    </source>
</evidence>
<evidence type="ECO:0000256" key="3">
    <source>
        <dbReference type="ARBA" id="ARBA00022603"/>
    </source>
</evidence>
<dbReference type="Gene3D" id="3.40.50.150">
    <property type="entry name" value="Vaccinia Virus protein VP39"/>
    <property type="match status" value="1"/>
</dbReference>
<dbReference type="Proteomes" id="UP000192801">
    <property type="component" value="Unassembled WGS sequence"/>
</dbReference>
<comment type="function">
    <text evidence="6">Specifically methylates the N7 position of a guanine in 16S rRNA.</text>
</comment>
<comment type="caution">
    <text evidence="6">Lacks conserved residue(s) required for the propagation of feature annotation.</text>
</comment>
<dbReference type="CDD" id="cd02440">
    <property type="entry name" value="AdoMet_MTases"/>
    <property type="match status" value="1"/>
</dbReference>
<dbReference type="STRING" id="444597.BST26_07675"/>
<accession>A0A1X0DHK8</accession>
<keyword evidence="3 6" id="KW-0489">Methyltransferase</keyword>
<dbReference type="PANTHER" id="PTHR31760">
    <property type="entry name" value="S-ADENOSYL-L-METHIONINE-DEPENDENT METHYLTRANSFERASES SUPERFAMILY PROTEIN"/>
    <property type="match status" value="1"/>
</dbReference>
<evidence type="ECO:0000256" key="4">
    <source>
        <dbReference type="ARBA" id="ARBA00022679"/>
    </source>
</evidence>
<keyword evidence="4 6" id="KW-0808">Transferase</keyword>
<feature type="compositionally biased region" description="Basic and acidic residues" evidence="7">
    <location>
        <begin position="221"/>
        <end position="280"/>
    </location>
</feature>
<dbReference type="PANTHER" id="PTHR31760:SF0">
    <property type="entry name" value="S-ADENOSYL-L-METHIONINE-DEPENDENT METHYLTRANSFERASES SUPERFAMILY PROTEIN"/>
    <property type="match status" value="1"/>
</dbReference>
<dbReference type="SUPFAM" id="SSF53335">
    <property type="entry name" value="S-adenosyl-L-methionine-dependent methyltransferases"/>
    <property type="match status" value="1"/>
</dbReference>
<comment type="caution">
    <text evidence="8">The sequence shown here is derived from an EMBL/GenBank/DDBJ whole genome shotgun (WGS) entry which is preliminary data.</text>
</comment>
<feature type="binding site" evidence="6">
    <location>
        <position position="139"/>
    </location>
    <ligand>
        <name>S-adenosyl-L-methionine</name>
        <dbReference type="ChEBI" id="CHEBI:59789"/>
    </ligand>
</feature>
<evidence type="ECO:0000256" key="6">
    <source>
        <dbReference type="HAMAP-Rule" id="MF_00074"/>
    </source>
</evidence>
<dbReference type="AlphaFoldDB" id="A0A1X0DHK8"/>
<dbReference type="NCBIfam" id="TIGR00138">
    <property type="entry name" value="rsmG_gidB"/>
    <property type="match status" value="1"/>
</dbReference>
<sequence>MFHVKHDAAEAAATVFGPRLALAERYVELLATAGVERGLIGPRESDRLWDRHVLNSAAVAELIDADCRVADVGSGAGLPGIPLAIARPDLSVALIEPLARRTTFLEEVVEELGLDVQVLRGRAQEVAATVEPFDAVTSRAVAALDKLTAWCMPLVRPGGRMLAIKGERAALELEEHRKALQKAGALDAVVEHCGADYLDPPVTVVVARADDSRTRGSAAGKRAERRASDDPNRSLARAERAERRASDDPNRSLARAERAERHRRAQADKPRPTRTARRER</sequence>
<reference evidence="8 9" key="1">
    <citation type="submission" date="2016-12" db="EMBL/GenBank/DDBJ databases">
        <title>The new phylogeny of genus Mycobacterium.</title>
        <authorList>
            <person name="Tortoli E."/>
            <person name="Trovato A."/>
            <person name="Cirillo D.M."/>
        </authorList>
    </citation>
    <scope>NUCLEOTIDE SEQUENCE [LARGE SCALE GENOMIC DNA]</scope>
    <source>
        <strain evidence="8 9">DSM 45130</strain>
    </source>
</reference>
<dbReference type="InterPro" id="IPR029063">
    <property type="entry name" value="SAM-dependent_MTases_sf"/>
</dbReference>
<dbReference type="GO" id="GO:0070043">
    <property type="term" value="F:rRNA (guanine-N7-)-methyltransferase activity"/>
    <property type="evidence" value="ECO:0007669"/>
    <property type="project" value="UniProtKB-UniRule"/>
</dbReference>
<dbReference type="InterPro" id="IPR003682">
    <property type="entry name" value="rRNA_ssu_MeTfrase_G"/>
</dbReference>
<comment type="subcellular location">
    <subcellularLocation>
        <location evidence="6">Cytoplasm</location>
    </subcellularLocation>
</comment>
<organism evidence="8 9">
    <name type="scientific">Mycolicibacterium insubricum</name>
    <dbReference type="NCBI Taxonomy" id="444597"/>
    <lineage>
        <taxon>Bacteria</taxon>
        <taxon>Bacillati</taxon>
        <taxon>Actinomycetota</taxon>
        <taxon>Actinomycetes</taxon>
        <taxon>Mycobacteriales</taxon>
        <taxon>Mycobacteriaceae</taxon>
        <taxon>Mycolicibacterium</taxon>
    </lineage>
</organism>
<proteinExistence type="inferred from homology"/>
<evidence type="ECO:0000256" key="1">
    <source>
        <dbReference type="ARBA" id="ARBA00022490"/>
    </source>
</evidence>
<evidence type="ECO:0000256" key="2">
    <source>
        <dbReference type="ARBA" id="ARBA00022552"/>
    </source>
</evidence>
<keyword evidence="9" id="KW-1185">Reference proteome</keyword>
<dbReference type="Pfam" id="PF02527">
    <property type="entry name" value="GidB"/>
    <property type="match status" value="1"/>
</dbReference>
<dbReference type="EMBL" id="MVHS01000012">
    <property type="protein sequence ID" value="ORA71649.1"/>
    <property type="molecule type" value="Genomic_DNA"/>
</dbReference>
<keyword evidence="2 6" id="KW-0698">rRNA processing</keyword>
<keyword evidence="1 6" id="KW-0963">Cytoplasm</keyword>
<feature type="binding site" evidence="6">
    <location>
        <begin position="123"/>
        <end position="124"/>
    </location>
    <ligand>
        <name>S-adenosyl-L-methionine</name>
        <dbReference type="ChEBI" id="CHEBI:59789"/>
    </ligand>
</feature>
<dbReference type="HAMAP" id="MF_00074">
    <property type="entry name" value="16SrRNA_methyltr_G"/>
    <property type="match status" value="1"/>
</dbReference>
<evidence type="ECO:0000256" key="5">
    <source>
        <dbReference type="ARBA" id="ARBA00022691"/>
    </source>
</evidence>
<keyword evidence="5 6" id="KW-0949">S-adenosyl-L-methionine</keyword>
<evidence type="ECO:0000313" key="8">
    <source>
        <dbReference type="EMBL" id="ORA71649.1"/>
    </source>
</evidence>